<evidence type="ECO:0000256" key="3">
    <source>
        <dbReference type="ARBA" id="ARBA00011245"/>
    </source>
</evidence>
<accession>A0A8J3EUP3</accession>
<dbReference type="FunFam" id="3.40.1170.60:FF:000001">
    <property type="entry name" value="DNA polymerase IV"/>
    <property type="match status" value="1"/>
</dbReference>
<dbReference type="InterPro" id="IPR050116">
    <property type="entry name" value="DNA_polymerase-Y"/>
</dbReference>
<dbReference type="GO" id="GO:0000287">
    <property type="term" value="F:magnesium ion binding"/>
    <property type="evidence" value="ECO:0007669"/>
    <property type="project" value="UniProtKB-UniRule"/>
</dbReference>
<evidence type="ECO:0000256" key="1">
    <source>
        <dbReference type="ARBA" id="ARBA00004496"/>
    </source>
</evidence>
<dbReference type="Pfam" id="PF00817">
    <property type="entry name" value="IMS"/>
    <property type="match status" value="1"/>
</dbReference>
<gene>
    <name evidence="17 20" type="primary">dinB</name>
    <name evidence="20" type="ORF">GCM10007377_00070</name>
</gene>
<evidence type="ECO:0000256" key="15">
    <source>
        <dbReference type="ARBA" id="ARBA00025589"/>
    </source>
</evidence>
<feature type="domain" description="UmuC" evidence="19">
    <location>
        <begin position="28"/>
        <end position="207"/>
    </location>
</feature>
<dbReference type="FunFam" id="3.30.1490.100:FF:000004">
    <property type="entry name" value="DNA polymerase IV"/>
    <property type="match status" value="1"/>
</dbReference>
<dbReference type="GO" id="GO:0003684">
    <property type="term" value="F:damaged DNA binding"/>
    <property type="evidence" value="ECO:0007669"/>
    <property type="project" value="InterPro"/>
</dbReference>
<keyword evidence="7 17" id="KW-0548">Nucleotidyltransferase</keyword>
<dbReference type="PROSITE" id="PS50173">
    <property type="entry name" value="UMUC"/>
    <property type="match status" value="1"/>
</dbReference>
<keyword evidence="10 17" id="KW-0227">DNA damage</keyword>
<feature type="site" description="Substrate discrimination" evidence="17">
    <location>
        <position position="37"/>
    </location>
</feature>
<dbReference type="AlphaFoldDB" id="A0A8J3EUP3"/>
<dbReference type="InterPro" id="IPR043128">
    <property type="entry name" value="Rev_trsase/Diguanyl_cyclase"/>
</dbReference>
<dbReference type="NCBIfam" id="NF002677">
    <property type="entry name" value="PRK02406.1"/>
    <property type="match status" value="1"/>
</dbReference>
<dbReference type="Gene3D" id="3.40.1170.60">
    <property type="match status" value="1"/>
</dbReference>
<evidence type="ECO:0000256" key="2">
    <source>
        <dbReference type="ARBA" id="ARBA00010945"/>
    </source>
</evidence>
<keyword evidence="12 17" id="KW-0239">DNA-directed DNA polymerase</keyword>
<feature type="binding site" evidence="17">
    <location>
        <position position="125"/>
    </location>
    <ligand>
        <name>Mg(2+)</name>
        <dbReference type="ChEBI" id="CHEBI:18420"/>
    </ligand>
</feature>
<evidence type="ECO:0000313" key="20">
    <source>
        <dbReference type="EMBL" id="GGI12260.1"/>
    </source>
</evidence>
<dbReference type="Gene3D" id="1.10.150.20">
    <property type="entry name" value="5' to 3' exonuclease, C-terminal subdomain"/>
    <property type="match status" value="1"/>
</dbReference>
<dbReference type="GO" id="GO:0005829">
    <property type="term" value="C:cytosol"/>
    <property type="evidence" value="ECO:0007669"/>
    <property type="project" value="TreeGrafter"/>
</dbReference>
<dbReference type="HAMAP" id="MF_01113">
    <property type="entry name" value="DNApol_IV"/>
    <property type="match status" value="1"/>
</dbReference>
<dbReference type="InterPro" id="IPR043502">
    <property type="entry name" value="DNA/RNA_pol_sf"/>
</dbReference>
<evidence type="ECO:0000256" key="11">
    <source>
        <dbReference type="ARBA" id="ARBA00022842"/>
    </source>
</evidence>
<evidence type="ECO:0000256" key="14">
    <source>
        <dbReference type="ARBA" id="ARBA00023204"/>
    </source>
</evidence>
<dbReference type="RefSeq" id="WP_188354225.1">
    <property type="nucleotide sequence ID" value="NZ_BMDH01000001.1"/>
</dbReference>
<evidence type="ECO:0000256" key="13">
    <source>
        <dbReference type="ARBA" id="ARBA00023125"/>
    </source>
</evidence>
<evidence type="ECO:0000256" key="16">
    <source>
        <dbReference type="ARBA" id="ARBA00049244"/>
    </source>
</evidence>
<comment type="cofactor">
    <cofactor evidence="17">
        <name>Mg(2+)</name>
        <dbReference type="ChEBI" id="CHEBI:18420"/>
    </cofactor>
    <text evidence="17">Binds 2 magnesium ions per subunit.</text>
</comment>
<dbReference type="Pfam" id="PF21999">
    <property type="entry name" value="IMS_HHH_1"/>
    <property type="match status" value="1"/>
</dbReference>
<keyword evidence="6 17" id="KW-0808">Transferase</keyword>
<comment type="catalytic activity">
    <reaction evidence="16 17">
        <text>DNA(n) + a 2'-deoxyribonucleoside 5'-triphosphate = DNA(n+1) + diphosphate</text>
        <dbReference type="Rhea" id="RHEA:22508"/>
        <dbReference type="Rhea" id="RHEA-COMP:17339"/>
        <dbReference type="Rhea" id="RHEA-COMP:17340"/>
        <dbReference type="ChEBI" id="CHEBI:33019"/>
        <dbReference type="ChEBI" id="CHEBI:61560"/>
        <dbReference type="ChEBI" id="CHEBI:173112"/>
        <dbReference type="EC" id="2.7.7.7"/>
    </reaction>
</comment>
<keyword evidence="5 17" id="KW-0963">Cytoplasm</keyword>
<feature type="region of interest" description="Disordered" evidence="18">
    <location>
        <begin position="403"/>
        <end position="422"/>
    </location>
</feature>
<dbReference type="GO" id="GO:0003887">
    <property type="term" value="F:DNA-directed DNA polymerase activity"/>
    <property type="evidence" value="ECO:0007669"/>
    <property type="project" value="UniProtKB-UniRule"/>
</dbReference>
<dbReference type="GO" id="GO:0006281">
    <property type="term" value="P:DNA repair"/>
    <property type="evidence" value="ECO:0007669"/>
    <property type="project" value="UniProtKB-UniRule"/>
</dbReference>
<evidence type="ECO:0000256" key="8">
    <source>
        <dbReference type="ARBA" id="ARBA00022705"/>
    </source>
</evidence>
<evidence type="ECO:0000256" key="4">
    <source>
        <dbReference type="ARBA" id="ARBA00022457"/>
    </source>
</evidence>
<comment type="caution">
    <text evidence="20">The sequence shown here is derived from an EMBL/GenBank/DDBJ whole genome shotgun (WGS) entry which is preliminary data.</text>
</comment>
<evidence type="ECO:0000256" key="18">
    <source>
        <dbReference type="SAM" id="MobiDB-lite"/>
    </source>
</evidence>
<dbReference type="SUPFAM" id="SSF56672">
    <property type="entry name" value="DNA/RNA polymerases"/>
    <property type="match status" value="1"/>
</dbReference>
<feature type="binding site" evidence="17">
    <location>
        <position position="32"/>
    </location>
    <ligand>
        <name>Mg(2+)</name>
        <dbReference type="ChEBI" id="CHEBI:18420"/>
    </ligand>
</feature>
<dbReference type="InterPro" id="IPR001126">
    <property type="entry name" value="UmuC"/>
</dbReference>
<dbReference type="CDD" id="cd03586">
    <property type="entry name" value="PolY_Pol_IV_kappa"/>
    <property type="match status" value="1"/>
</dbReference>
<comment type="subcellular location">
    <subcellularLocation>
        <location evidence="1 17">Cytoplasm</location>
    </subcellularLocation>
</comment>
<evidence type="ECO:0000256" key="7">
    <source>
        <dbReference type="ARBA" id="ARBA00022695"/>
    </source>
</evidence>
<dbReference type="EMBL" id="BMDH01000001">
    <property type="protein sequence ID" value="GGI12260.1"/>
    <property type="molecule type" value="Genomic_DNA"/>
</dbReference>
<dbReference type="PANTHER" id="PTHR11076:SF33">
    <property type="entry name" value="DNA POLYMERASE KAPPA"/>
    <property type="match status" value="1"/>
</dbReference>
<evidence type="ECO:0000256" key="5">
    <source>
        <dbReference type="ARBA" id="ARBA00022490"/>
    </source>
</evidence>
<dbReference type="PIRSF" id="PIRSF036603">
    <property type="entry name" value="DPol_eta"/>
    <property type="match status" value="1"/>
</dbReference>
<evidence type="ECO:0000256" key="10">
    <source>
        <dbReference type="ARBA" id="ARBA00022763"/>
    </source>
</evidence>
<dbReference type="InterPro" id="IPR053848">
    <property type="entry name" value="IMS_HHH_1"/>
</dbReference>
<dbReference type="Gene3D" id="3.30.70.270">
    <property type="match status" value="1"/>
</dbReference>
<dbReference type="EC" id="2.7.7.7" evidence="17"/>
<dbReference type="InterPro" id="IPR022880">
    <property type="entry name" value="DNApol_IV"/>
</dbReference>
<dbReference type="Gene3D" id="3.30.1490.100">
    <property type="entry name" value="DNA polymerase, Y-family, little finger domain"/>
    <property type="match status" value="1"/>
</dbReference>
<reference evidence="20" key="1">
    <citation type="journal article" date="2014" name="Int. J. Syst. Evol. Microbiol.">
        <title>Complete genome sequence of Corynebacterium casei LMG S-19264T (=DSM 44701T), isolated from a smear-ripened cheese.</title>
        <authorList>
            <consortium name="US DOE Joint Genome Institute (JGI-PGF)"/>
            <person name="Walter F."/>
            <person name="Albersmeier A."/>
            <person name="Kalinowski J."/>
            <person name="Ruckert C."/>
        </authorList>
    </citation>
    <scope>NUCLEOTIDE SEQUENCE</scope>
    <source>
        <strain evidence="20">CCM 8606</strain>
    </source>
</reference>
<reference evidence="20" key="2">
    <citation type="submission" date="2020-09" db="EMBL/GenBank/DDBJ databases">
        <authorList>
            <person name="Sun Q."/>
            <person name="Sedlacek I."/>
        </authorList>
    </citation>
    <scope>NUCLEOTIDE SEQUENCE</scope>
    <source>
        <strain evidence="20">CCM 8606</strain>
    </source>
</reference>
<feature type="active site" evidence="17">
    <location>
        <position position="126"/>
    </location>
</feature>
<name>A0A8J3EUP3_9BIFI</name>
<dbReference type="GO" id="GO:0009432">
    <property type="term" value="P:SOS response"/>
    <property type="evidence" value="ECO:0007669"/>
    <property type="project" value="TreeGrafter"/>
</dbReference>
<keyword evidence="11 17" id="KW-0460">Magnesium</keyword>
<comment type="subunit">
    <text evidence="3 17">Monomer.</text>
</comment>
<keyword evidence="8 17" id="KW-0235">DNA replication</keyword>
<dbReference type="PANTHER" id="PTHR11076">
    <property type="entry name" value="DNA REPAIR POLYMERASE UMUC / TRANSFERASE FAMILY MEMBER"/>
    <property type="match status" value="1"/>
</dbReference>
<dbReference type="InterPro" id="IPR036775">
    <property type="entry name" value="DNA_pol_Y-fam_lit_finger_sf"/>
</dbReference>
<keyword evidence="21" id="KW-1185">Reference proteome</keyword>
<keyword evidence="9 17" id="KW-0479">Metal-binding</keyword>
<dbReference type="GO" id="GO:0006261">
    <property type="term" value="P:DNA-templated DNA replication"/>
    <property type="evidence" value="ECO:0007669"/>
    <property type="project" value="UniProtKB-UniRule"/>
</dbReference>
<organism evidence="20 21">
    <name type="scientific">Galliscardovia ingluviei</name>
    <dbReference type="NCBI Taxonomy" id="1769422"/>
    <lineage>
        <taxon>Bacteria</taxon>
        <taxon>Bacillati</taxon>
        <taxon>Actinomycetota</taxon>
        <taxon>Actinomycetes</taxon>
        <taxon>Bifidobacteriales</taxon>
        <taxon>Bifidobacteriaceae</taxon>
        <taxon>Galliscardovia</taxon>
    </lineage>
</organism>
<evidence type="ECO:0000256" key="12">
    <source>
        <dbReference type="ARBA" id="ARBA00022932"/>
    </source>
</evidence>
<keyword evidence="4 17" id="KW-0515">Mutator protein</keyword>
<evidence type="ECO:0000313" key="21">
    <source>
        <dbReference type="Proteomes" id="UP000619536"/>
    </source>
</evidence>
<keyword evidence="14 17" id="KW-0234">DNA repair</keyword>
<dbReference type="Pfam" id="PF11799">
    <property type="entry name" value="IMS_C"/>
    <property type="match status" value="1"/>
</dbReference>
<protein>
    <recommendedName>
        <fullName evidence="17">DNA polymerase IV</fullName>
        <shortName evidence="17">Pol IV</shortName>
        <ecNumber evidence="17">2.7.7.7</ecNumber>
    </recommendedName>
</protein>
<evidence type="ECO:0000256" key="6">
    <source>
        <dbReference type="ARBA" id="ARBA00022679"/>
    </source>
</evidence>
<dbReference type="Proteomes" id="UP000619536">
    <property type="component" value="Unassembled WGS sequence"/>
</dbReference>
<comment type="similarity">
    <text evidence="2 17">Belongs to the DNA polymerase type-Y family.</text>
</comment>
<dbReference type="SUPFAM" id="SSF100879">
    <property type="entry name" value="Lesion bypass DNA polymerase (Y-family), little finger domain"/>
    <property type="match status" value="1"/>
</dbReference>
<dbReference type="GO" id="GO:0042276">
    <property type="term" value="P:error-prone translesion synthesis"/>
    <property type="evidence" value="ECO:0007669"/>
    <property type="project" value="TreeGrafter"/>
</dbReference>
<evidence type="ECO:0000256" key="17">
    <source>
        <dbReference type="HAMAP-Rule" id="MF_01113"/>
    </source>
</evidence>
<sequence length="446" mass="48740">MSNAPRLSGAQLAQATHAWGSDTSGCTILHIDMDAFYASCEILRRPQLRGKPVIVGTGNRSVVSAASYEAREFGVRSAMPVATARRLCPQGIFLPVDMPYYRQKSRQVFQILSSITDQVERTSVDEGYMDVASTLRIWKSPLDIAHYIRTQVFEQLGLTCSIGIASNRFVAKLASTQAKPNGMLLVPQARQAEFVQLLPLRALPGVGPSTCDKLATWGVTTTAQCAQLSLEQLRQITNSAAAAQFLYNACRGIGTKQLTLHAPERSIGQERTFPQDTRNTREVTAMLLQCSDHVASQLRKRQVVARTVTVKLRSSDLRYATRSYTLPTATQSAPVIFRTARTLCEQLLHMQSHALDATNPHMAVSLPELIRLAGVSVSHISDQKTTAIQASFDDLIAQEQSTSSITDSAQGAQTSPKPTSTRLNHAQQALDAIRERYGTSAVHFGA</sequence>
<comment type="function">
    <text evidence="15 17">Poorly processive, error-prone DNA polymerase involved in untargeted mutagenesis. Copies undamaged DNA at stalled replication forks, which arise in vivo from mismatched or misaligned primer ends. These misaligned primers can be extended by PolIV. Exhibits no 3'-5' exonuclease (proofreading) activity. May be involved in translesional synthesis, in conjunction with the beta clamp from PolIII.</text>
</comment>
<evidence type="ECO:0000259" key="19">
    <source>
        <dbReference type="PROSITE" id="PS50173"/>
    </source>
</evidence>
<proteinExistence type="inferred from homology"/>
<evidence type="ECO:0000256" key="9">
    <source>
        <dbReference type="ARBA" id="ARBA00022723"/>
    </source>
</evidence>
<dbReference type="InterPro" id="IPR017961">
    <property type="entry name" value="DNA_pol_Y-fam_little_finger"/>
</dbReference>
<keyword evidence="13 17" id="KW-0238">DNA-binding</keyword>